<dbReference type="InterPro" id="IPR017968">
    <property type="entry name" value="Acylphosphatase_CS"/>
</dbReference>
<dbReference type="PRINTS" id="PR00112">
    <property type="entry name" value="ACYLPHPHTASE"/>
</dbReference>
<protein>
    <recommendedName>
        <fullName evidence="2 4">Acylphosphatase</fullName>
        <ecNumber evidence="2 4">3.6.1.7</ecNumber>
    </recommendedName>
</protein>
<evidence type="ECO:0000256" key="3">
    <source>
        <dbReference type="ARBA" id="ARBA00047645"/>
    </source>
</evidence>
<dbReference type="PROSITE" id="PS00150">
    <property type="entry name" value="ACYLPHOSPHATASE_1"/>
    <property type="match status" value="1"/>
</dbReference>
<comment type="catalytic activity">
    <reaction evidence="3 4 5">
        <text>an acyl phosphate + H2O = a carboxylate + phosphate + H(+)</text>
        <dbReference type="Rhea" id="RHEA:14965"/>
        <dbReference type="ChEBI" id="CHEBI:15377"/>
        <dbReference type="ChEBI" id="CHEBI:15378"/>
        <dbReference type="ChEBI" id="CHEBI:29067"/>
        <dbReference type="ChEBI" id="CHEBI:43474"/>
        <dbReference type="ChEBI" id="CHEBI:59918"/>
        <dbReference type="EC" id="3.6.1.7"/>
    </reaction>
</comment>
<proteinExistence type="inferred from homology"/>
<dbReference type="SUPFAM" id="SSF54975">
    <property type="entry name" value="Acylphosphatase/BLUF domain-like"/>
    <property type="match status" value="1"/>
</dbReference>
<dbReference type="Proteomes" id="UP001265259">
    <property type="component" value="Unassembled WGS sequence"/>
</dbReference>
<sequence length="92" mass="9846">MDDAARSVAVRVTGRVQGVSFRAWTKERAEVFGLNGWVRNETDGSVSACLSGPPDAVERMLGEMRRGPSPAKVDTLDVRDADAPAAGFAVQR</sequence>
<evidence type="ECO:0000256" key="6">
    <source>
        <dbReference type="RuleBase" id="RU004168"/>
    </source>
</evidence>
<feature type="active site" evidence="4">
    <location>
        <position position="22"/>
    </location>
</feature>
<dbReference type="InterPro" id="IPR020456">
    <property type="entry name" value="Acylphosphatase"/>
</dbReference>
<evidence type="ECO:0000313" key="8">
    <source>
        <dbReference type="EMBL" id="MDT0682242.1"/>
    </source>
</evidence>
<dbReference type="PANTHER" id="PTHR47268">
    <property type="entry name" value="ACYLPHOSPHATASE"/>
    <property type="match status" value="1"/>
</dbReference>
<reference evidence="8 9" key="1">
    <citation type="submission" date="2023-09" db="EMBL/GenBank/DDBJ databases">
        <authorList>
            <person name="Rey-Velasco X."/>
        </authorList>
    </citation>
    <scope>NUCLEOTIDE SEQUENCE [LARGE SCALE GENOMIC DNA]</scope>
    <source>
        <strain evidence="8 9">F158</strain>
    </source>
</reference>
<evidence type="ECO:0000256" key="5">
    <source>
        <dbReference type="RuleBase" id="RU000553"/>
    </source>
</evidence>
<keyword evidence="9" id="KW-1185">Reference proteome</keyword>
<name>A0ABU3DGG2_9RHOB</name>
<evidence type="ECO:0000259" key="7">
    <source>
        <dbReference type="PROSITE" id="PS51160"/>
    </source>
</evidence>
<feature type="active site" evidence="4">
    <location>
        <position position="40"/>
    </location>
</feature>
<dbReference type="PROSITE" id="PS00151">
    <property type="entry name" value="ACYLPHOSPHATASE_2"/>
    <property type="match status" value="1"/>
</dbReference>
<keyword evidence="4 5" id="KW-0378">Hydrolase</keyword>
<gene>
    <name evidence="8" type="ORF">RM543_06070</name>
</gene>
<accession>A0ABU3DGG2</accession>
<dbReference type="EC" id="3.6.1.7" evidence="2 4"/>
<comment type="caution">
    <text evidence="8">The sequence shown here is derived from an EMBL/GenBank/DDBJ whole genome shotgun (WGS) entry which is preliminary data.</text>
</comment>
<organism evidence="8 9">
    <name type="scientific">Tropicimonas omnivorans</name>
    <dbReference type="NCBI Taxonomy" id="3075590"/>
    <lineage>
        <taxon>Bacteria</taxon>
        <taxon>Pseudomonadati</taxon>
        <taxon>Pseudomonadota</taxon>
        <taxon>Alphaproteobacteria</taxon>
        <taxon>Rhodobacterales</taxon>
        <taxon>Roseobacteraceae</taxon>
        <taxon>Tropicimonas</taxon>
    </lineage>
</organism>
<dbReference type="InterPro" id="IPR001792">
    <property type="entry name" value="Acylphosphatase-like_dom"/>
</dbReference>
<dbReference type="Gene3D" id="3.30.70.100">
    <property type="match status" value="1"/>
</dbReference>
<evidence type="ECO:0000256" key="4">
    <source>
        <dbReference type="PROSITE-ProRule" id="PRU00520"/>
    </source>
</evidence>
<evidence type="ECO:0000256" key="2">
    <source>
        <dbReference type="ARBA" id="ARBA00012150"/>
    </source>
</evidence>
<dbReference type="Pfam" id="PF00708">
    <property type="entry name" value="Acylphosphatase"/>
    <property type="match status" value="1"/>
</dbReference>
<dbReference type="RefSeq" id="WP_311690014.1">
    <property type="nucleotide sequence ID" value="NZ_JAVRHL010000002.1"/>
</dbReference>
<dbReference type="InterPro" id="IPR036046">
    <property type="entry name" value="Acylphosphatase-like_dom_sf"/>
</dbReference>
<evidence type="ECO:0000256" key="1">
    <source>
        <dbReference type="ARBA" id="ARBA00005614"/>
    </source>
</evidence>
<comment type="similarity">
    <text evidence="1 6">Belongs to the acylphosphatase family.</text>
</comment>
<evidence type="ECO:0000313" key="9">
    <source>
        <dbReference type="Proteomes" id="UP001265259"/>
    </source>
</evidence>
<dbReference type="EMBL" id="JAVRHL010000002">
    <property type="protein sequence ID" value="MDT0682242.1"/>
    <property type="molecule type" value="Genomic_DNA"/>
</dbReference>
<dbReference type="PANTHER" id="PTHR47268:SF4">
    <property type="entry name" value="ACYLPHOSPHATASE"/>
    <property type="match status" value="1"/>
</dbReference>
<feature type="domain" description="Acylphosphatase-like" evidence="7">
    <location>
        <begin position="7"/>
        <end position="92"/>
    </location>
</feature>
<dbReference type="PROSITE" id="PS51160">
    <property type="entry name" value="ACYLPHOSPHATASE_3"/>
    <property type="match status" value="1"/>
</dbReference>